<evidence type="ECO:0000259" key="4">
    <source>
        <dbReference type="SMART" id="SM00382"/>
    </source>
</evidence>
<dbReference type="AlphaFoldDB" id="A0A2R5G900"/>
<dbReference type="InterPro" id="IPR003593">
    <property type="entry name" value="AAA+_ATPase"/>
</dbReference>
<dbReference type="PANTHER" id="PTHR23077">
    <property type="entry name" value="AAA-FAMILY ATPASE"/>
    <property type="match status" value="1"/>
</dbReference>
<evidence type="ECO:0000313" key="6">
    <source>
        <dbReference type="Proteomes" id="UP000241890"/>
    </source>
</evidence>
<dbReference type="InterPro" id="IPR041569">
    <property type="entry name" value="AAA_lid_3"/>
</dbReference>
<keyword evidence="2" id="KW-0067">ATP-binding</keyword>
<evidence type="ECO:0000313" key="5">
    <source>
        <dbReference type="EMBL" id="GBG27480.1"/>
    </source>
</evidence>
<proteinExistence type="predicted"/>
<evidence type="ECO:0000256" key="3">
    <source>
        <dbReference type="ARBA" id="ARBA00023054"/>
    </source>
</evidence>
<dbReference type="InParanoid" id="A0A2R5G900"/>
<feature type="domain" description="AAA+ ATPase" evidence="4">
    <location>
        <begin position="16"/>
        <end position="133"/>
    </location>
</feature>
<keyword evidence="5" id="KW-0647">Proteasome</keyword>
<organism evidence="5 6">
    <name type="scientific">Hondaea fermentalgiana</name>
    <dbReference type="NCBI Taxonomy" id="2315210"/>
    <lineage>
        <taxon>Eukaryota</taxon>
        <taxon>Sar</taxon>
        <taxon>Stramenopiles</taxon>
        <taxon>Bigyra</taxon>
        <taxon>Labyrinthulomycetes</taxon>
        <taxon>Thraustochytrida</taxon>
        <taxon>Thraustochytriidae</taxon>
        <taxon>Hondaea</taxon>
    </lineage>
</organism>
<dbReference type="Proteomes" id="UP000241890">
    <property type="component" value="Unassembled WGS sequence"/>
</dbReference>
<dbReference type="Gene3D" id="1.10.8.60">
    <property type="match status" value="1"/>
</dbReference>
<comment type="caution">
    <text evidence="5">The sequence shown here is derived from an EMBL/GenBank/DDBJ whole genome shotgun (WGS) entry which is preliminary data.</text>
</comment>
<reference evidence="5 6" key="1">
    <citation type="submission" date="2017-12" db="EMBL/GenBank/DDBJ databases">
        <title>Sequencing, de novo assembly and annotation of complete genome of a new Thraustochytrid species, strain FCC1311.</title>
        <authorList>
            <person name="Sedici K."/>
            <person name="Godart F."/>
            <person name="Aiese Cigliano R."/>
            <person name="Sanseverino W."/>
            <person name="Barakat M."/>
            <person name="Ortet P."/>
            <person name="Marechal E."/>
            <person name="Cagnac O."/>
            <person name="Amato A."/>
        </authorList>
    </citation>
    <scope>NUCLEOTIDE SEQUENCE [LARGE SCALE GENOMIC DNA]</scope>
</reference>
<keyword evidence="1" id="KW-0547">Nucleotide-binding</keyword>
<protein>
    <submittedName>
        <fullName evidence="5">26S proteasome regulatory subunit 10B</fullName>
    </submittedName>
</protein>
<dbReference type="Pfam" id="PF17862">
    <property type="entry name" value="AAA_lid_3"/>
    <property type="match status" value="1"/>
</dbReference>
<accession>A0A2R5G900</accession>
<gene>
    <name evidence="5" type="ORF">FCC1311_037022</name>
</gene>
<dbReference type="InterPro" id="IPR003959">
    <property type="entry name" value="ATPase_AAA_core"/>
</dbReference>
<dbReference type="Pfam" id="PF13191">
    <property type="entry name" value="AAA_16"/>
    <property type="match status" value="1"/>
</dbReference>
<keyword evidence="3" id="KW-0175">Coiled coil</keyword>
<sequence length="491" mass="52144">MEATVEARVARTSASGGGALLVTGPRGVGKTYVVRAALEAAQANATLRGDPVHVDLAGARERAAQASGGAGAFEEDHALRDALDEALGGEGRAVVVDDADLWFSPKADARLVLTLVQALRDAAGRVIVLIAPRPDDLHALVCKAAPERIEIPVPSPEERLVIWRGTLAQYPPLSEPEPDKDTVDSLIRDVNARCHGWVAGDIVDLCHGVERLEDLAASVDAYVPGLFRADAGADAPFTVVSADRVSTSWDDIGGLEATKQALQEMIVWPTVYSETFSSLGVAPPGGVLLYGPPGTGKTLLASAVAKETNASLLSVSISDVVRGHVGESERMIAAIFAMARRAAPCVLFFDEFQAMFGSRASSGELGRKMIAQFLQETDIHVPGLVIMASTNVPEAIDPALLRPGRFDRRLHVPLPDKVGRETILRRRQATMRSWGPDVDVEVLVGATEGWSGAELVSLCDRAALEALRRNEKKITAQDFRVVLATASVAVA</sequence>
<feature type="domain" description="AAA+ ATPase" evidence="4">
    <location>
        <begin position="283"/>
        <end position="416"/>
    </location>
</feature>
<keyword evidence="6" id="KW-1185">Reference proteome</keyword>
<dbReference type="SMART" id="SM00382">
    <property type="entry name" value="AAA"/>
    <property type="match status" value="2"/>
</dbReference>
<dbReference type="OrthoDB" id="10254455at2759"/>
<dbReference type="InterPro" id="IPR027417">
    <property type="entry name" value="P-loop_NTPase"/>
</dbReference>
<dbReference type="GO" id="GO:0016887">
    <property type="term" value="F:ATP hydrolysis activity"/>
    <property type="evidence" value="ECO:0007669"/>
    <property type="project" value="InterPro"/>
</dbReference>
<evidence type="ECO:0000256" key="1">
    <source>
        <dbReference type="ARBA" id="ARBA00022741"/>
    </source>
</evidence>
<evidence type="ECO:0000256" key="2">
    <source>
        <dbReference type="ARBA" id="ARBA00022840"/>
    </source>
</evidence>
<dbReference type="InterPro" id="IPR050168">
    <property type="entry name" value="AAA_ATPase_domain"/>
</dbReference>
<dbReference type="FunFam" id="3.40.50.300:FF:001025">
    <property type="entry name" value="ATPase family, AAA domain-containing 2B"/>
    <property type="match status" value="1"/>
</dbReference>
<dbReference type="PANTHER" id="PTHR23077:SF171">
    <property type="entry name" value="NUCLEAR VALOSIN-CONTAINING PROTEIN-LIKE"/>
    <property type="match status" value="1"/>
</dbReference>
<name>A0A2R5G900_9STRA</name>
<dbReference type="EMBL" id="BEYU01000031">
    <property type="protein sequence ID" value="GBG27480.1"/>
    <property type="molecule type" value="Genomic_DNA"/>
</dbReference>
<dbReference type="Gene3D" id="3.40.50.300">
    <property type="entry name" value="P-loop containing nucleotide triphosphate hydrolases"/>
    <property type="match status" value="2"/>
</dbReference>
<dbReference type="GO" id="GO:0000502">
    <property type="term" value="C:proteasome complex"/>
    <property type="evidence" value="ECO:0007669"/>
    <property type="project" value="UniProtKB-KW"/>
</dbReference>
<dbReference type="Pfam" id="PF00004">
    <property type="entry name" value="AAA"/>
    <property type="match status" value="1"/>
</dbReference>
<dbReference type="GO" id="GO:0005524">
    <property type="term" value="F:ATP binding"/>
    <property type="evidence" value="ECO:0007669"/>
    <property type="project" value="UniProtKB-KW"/>
</dbReference>
<dbReference type="InterPro" id="IPR041664">
    <property type="entry name" value="AAA_16"/>
</dbReference>
<dbReference type="SUPFAM" id="SSF52540">
    <property type="entry name" value="P-loop containing nucleoside triphosphate hydrolases"/>
    <property type="match status" value="2"/>
</dbReference>